<organism evidence="10 11">
    <name type="scientific">Laticauda laticaudata</name>
    <name type="common">Blue-ringed sea krait</name>
    <name type="synonym">Blue-lipped sea krait</name>
    <dbReference type="NCBI Taxonomy" id="8630"/>
    <lineage>
        <taxon>Eukaryota</taxon>
        <taxon>Metazoa</taxon>
        <taxon>Chordata</taxon>
        <taxon>Craniata</taxon>
        <taxon>Vertebrata</taxon>
        <taxon>Euteleostomi</taxon>
        <taxon>Lepidosauria</taxon>
        <taxon>Squamata</taxon>
        <taxon>Bifurcata</taxon>
        <taxon>Unidentata</taxon>
        <taxon>Episquamata</taxon>
        <taxon>Toxicofera</taxon>
        <taxon>Serpentes</taxon>
        <taxon>Colubroidea</taxon>
        <taxon>Elapidae</taxon>
        <taxon>Laticaudinae</taxon>
        <taxon>Laticauda</taxon>
    </lineage>
</organism>
<dbReference type="GO" id="GO:0004674">
    <property type="term" value="F:protein serine/threonine kinase activity"/>
    <property type="evidence" value="ECO:0007669"/>
    <property type="project" value="UniProtKB-KW"/>
</dbReference>
<comment type="catalytic activity">
    <reaction evidence="8">
        <text>L-seryl-[protein] + ATP = O-phospho-L-seryl-[protein] + ADP + H(+)</text>
        <dbReference type="Rhea" id="RHEA:17989"/>
        <dbReference type="Rhea" id="RHEA-COMP:9863"/>
        <dbReference type="Rhea" id="RHEA-COMP:11604"/>
        <dbReference type="ChEBI" id="CHEBI:15378"/>
        <dbReference type="ChEBI" id="CHEBI:29999"/>
        <dbReference type="ChEBI" id="CHEBI:30616"/>
        <dbReference type="ChEBI" id="CHEBI:83421"/>
        <dbReference type="ChEBI" id="CHEBI:456216"/>
        <dbReference type="EC" id="2.7.11.1"/>
    </reaction>
</comment>
<evidence type="ECO:0000256" key="3">
    <source>
        <dbReference type="ARBA" id="ARBA00022679"/>
    </source>
</evidence>
<name>A0A8C5S5V0_LATLA</name>
<dbReference type="SMART" id="SM00133">
    <property type="entry name" value="S_TK_X"/>
    <property type="match status" value="1"/>
</dbReference>
<keyword evidence="5" id="KW-0418">Kinase</keyword>
<dbReference type="Ensembl" id="ENSLLTT00000011624.1">
    <property type="protein sequence ID" value="ENSLLTP00000011185.1"/>
    <property type="gene ID" value="ENSLLTG00000008588.1"/>
</dbReference>
<evidence type="ECO:0000256" key="8">
    <source>
        <dbReference type="ARBA" id="ARBA00048679"/>
    </source>
</evidence>
<dbReference type="GO" id="GO:0031032">
    <property type="term" value="P:actomyosin structure organization"/>
    <property type="evidence" value="ECO:0007669"/>
    <property type="project" value="TreeGrafter"/>
</dbReference>
<dbReference type="GO" id="GO:0005524">
    <property type="term" value="F:ATP binding"/>
    <property type="evidence" value="ECO:0007669"/>
    <property type="project" value="UniProtKB-KW"/>
</dbReference>
<dbReference type="GO" id="GO:0005737">
    <property type="term" value="C:cytoplasm"/>
    <property type="evidence" value="ECO:0007669"/>
    <property type="project" value="TreeGrafter"/>
</dbReference>
<evidence type="ECO:0000256" key="1">
    <source>
        <dbReference type="ARBA" id="ARBA00012513"/>
    </source>
</evidence>
<sequence>MQDINVLIYRYRTYGILLLGLGWLFPAQMTDVSENAKDLIRRLICSREHRLGQNGIEDFKSHPFFSGIDWDNIQNCEAPYIPEVSSPTDTSNFDETMPPPSHTAFSGHHLPFIGFTYTSSW</sequence>
<dbReference type="GO" id="GO:0042641">
    <property type="term" value="C:actomyosin"/>
    <property type="evidence" value="ECO:0007669"/>
    <property type="project" value="TreeGrafter"/>
</dbReference>
<dbReference type="EC" id="2.7.11.1" evidence="1"/>
<keyword evidence="3" id="KW-0808">Transferase</keyword>
<dbReference type="Gene3D" id="3.30.200.20">
    <property type="entry name" value="Phosphorylase Kinase, domain 1"/>
    <property type="match status" value="1"/>
</dbReference>
<dbReference type="GeneTree" id="ENSGT01030000234517"/>
<keyword evidence="4" id="KW-0547">Nucleotide-binding</keyword>
<protein>
    <recommendedName>
        <fullName evidence="1">non-specific serine/threonine protein kinase</fullName>
        <ecNumber evidence="1">2.7.11.1</ecNumber>
    </recommendedName>
</protein>
<accession>A0A8C5S5V0</accession>
<evidence type="ECO:0000313" key="10">
    <source>
        <dbReference type="Ensembl" id="ENSLLTP00000011185.1"/>
    </source>
</evidence>
<dbReference type="Pfam" id="PF00433">
    <property type="entry name" value="Pkinase_C"/>
    <property type="match status" value="1"/>
</dbReference>
<keyword evidence="6" id="KW-0067">ATP-binding</keyword>
<reference evidence="10" key="1">
    <citation type="submission" date="2025-08" db="UniProtKB">
        <authorList>
            <consortium name="Ensembl"/>
        </authorList>
    </citation>
    <scope>IDENTIFICATION</scope>
</reference>
<dbReference type="Proteomes" id="UP000694406">
    <property type="component" value="Unplaced"/>
</dbReference>
<dbReference type="AlphaFoldDB" id="A0A8C5S5V0"/>
<evidence type="ECO:0000256" key="4">
    <source>
        <dbReference type="ARBA" id="ARBA00022741"/>
    </source>
</evidence>
<evidence type="ECO:0000256" key="6">
    <source>
        <dbReference type="ARBA" id="ARBA00022840"/>
    </source>
</evidence>
<dbReference type="PANTHER" id="PTHR22988">
    <property type="entry name" value="MYOTONIC DYSTROPHY S/T KINASE-RELATED"/>
    <property type="match status" value="1"/>
</dbReference>
<dbReference type="Gene3D" id="1.10.510.10">
    <property type="entry name" value="Transferase(Phosphotransferase) domain 1"/>
    <property type="match status" value="1"/>
</dbReference>
<dbReference type="PANTHER" id="PTHR22988:SF31">
    <property type="entry name" value="SERINE_THREONINE-PROTEIN KINASE MRCK ALPHA"/>
    <property type="match status" value="1"/>
</dbReference>
<proteinExistence type="predicted"/>
<dbReference type="InterPro" id="IPR000961">
    <property type="entry name" value="AGC-kinase_C"/>
</dbReference>
<dbReference type="InterPro" id="IPR017892">
    <property type="entry name" value="Pkinase_C"/>
</dbReference>
<evidence type="ECO:0000256" key="2">
    <source>
        <dbReference type="ARBA" id="ARBA00022527"/>
    </source>
</evidence>
<dbReference type="PROSITE" id="PS51285">
    <property type="entry name" value="AGC_KINASE_CTER"/>
    <property type="match status" value="1"/>
</dbReference>
<comment type="catalytic activity">
    <reaction evidence="7">
        <text>L-threonyl-[protein] + ATP = O-phospho-L-threonyl-[protein] + ADP + H(+)</text>
        <dbReference type="Rhea" id="RHEA:46608"/>
        <dbReference type="Rhea" id="RHEA-COMP:11060"/>
        <dbReference type="Rhea" id="RHEA-COMP:11605"/>
        <dbReference type="ChEBI" id="CHEBI:15378"/>
        <dbReference type="ChEBI" id="CHEBI:30013"/>
        <dbReference type="ChEBI" id="CHEBI:30616"/>
        <dbReference type="ChEBI" id="CHEBI:61977"/>
        <dbReference type="ChEBI" id="CHEBI:456216"/>
        <dbReference type="EC" id="2.7.11.1"/>
    </reaction>
</comment>
<keyword evidence="2" id="KW-0723">Serine/threonine-protein kinase</keyword>
<feature type="domain" description="AGC-kinase C-terminal" evidence="9">
    <location>
        <begin position="66"/>
        <end position="121"/>
    </location>
</feature>
<dbReference type="SUPFAM" id="SSF56112">
    <property type="entry name" value="Protein kinase-like (PK-like)"/>
    <property type="match status" value="1"/>
</dbReference>
<evidence type="ECO:0000256" key="7">
    <source>
        <dbReference type="ARBA" id="ARBA00047899"/>
    </source>
</evidence>
<evidence type="ECO:0000313" key="11">
    <source>
        <dbReference type="Proteomes" id="UP000694406"/>
    </source>
</evidence>
<dbReference type="InterPro" id="IPR050839">
    <property type="entry name" value="Rho-assoc_Ser/Thr_Kinase"/>
</dbReference>
<dbReference type="InterPro" id="IPR011009">
    <property type="entry name" value="Kinase-like_dom_sf"/>
</dbReference>
<keyword evidence="11" id="KW-1185">Reference proteome</keyword>
<reference evidence="10" key="2">
    <citation type="submission" date="2025-09" db="UniProtKB">
        <authorList>
            <consortium name="Ensembl"/>
        </authorList>
    </citation>
    <scope>IDENTIFICATION</scope>
</reference>
<evidence type="ECO:0000259" key="9">
    <source>
        <dbReference type="PROSITE" id="PS51285"/>
    </source>
</evidence>
<evidence type="ECO:0000256" key="5">
    <source>
        <dbReference type="ARBA" id="ARBA00022777"/>
    </source>
</evidence>